<evidence type="ECO:0000256" key="1">
    <source>
        <dbReference type="SAM" id="MobiDB-lite"/>
    </source>
</evidence>
<accession>A0ABV9NP62</accession>
<feature type="region of interest" description="Disordered" evidence="1">
    <location>
        <begin position="143"/>
        <end position="168"/>
    </location>
</feature>
<dbReference type="Gene3D" id="2.60.120.10">
    <property type="entry name" value="Jelly Rolls"/>
    <property type="match status" value="1"/>
</dbReference>
<dbReference type="PANTHER" id="PTHR36448:SF2">
    <property type="entry name" value="CUPIN TYPE-1 DOMAIN-CONTAINING PROTEIN"/>
    <property type="match status" value="1"/>
</dbReference>
<dbReference type="InterPro" id="IPR013096">
    <property type="entry name" value="Cupin_2"/>
</dbReference>
<dbReference type="PIRSF" id="PIRSF019307">
    <property type="entry name" value="UCP019307"/>
    <property type="match status" value="1"/>
</dbReference>
<dbReference type="CDD" id="cd02219">
    <property type="entry name" value="cupin_YjlB-like"/>
    <property type="match status" value="1"/>
</dbReference>
<proteinExistence type="predicted"/>
<feature type="domain" description="Cupin type-2" evidence="2">
    <location>
        <begin position="61"/>
        <end position="114"/>
    </location>
</feature>
<protein>
    <submittedName>
        <fullName evidence="3">Cupin domain-containing protein</fullName>
    </submittedName>
</protein>
<sequence length="168" mass="17961">MQPETLLLTARDWVPNAPDLPVLIYRGVLSGRSVEAAASAFESRFAANRWPPQWRDGIYDHHHYHTQAHEALGVAGGSARLVLGGPGGEDVQVSAGDVLVLPAGTGHRCLEASDGFLVVGAYPPGQTPDICREAPTPEMRRRIATLPRPDSDPVEGDDGPLRTLWGAA</sequence>
<reference evidence="4" key="1">
    <citation type="journal article" date="2019" name="Int. J. Syst. Evol. Microbiol.">
        <title>The Global Catalogue of Microorganisms (GCM) 10K type strain sequencing project: providing services to taxonomists for standard genome sequencing and annotation.</title>
        <authorList>
            <consortium name="The Broad Institute Genomics Platform"/>
            <consortium name="The Broad Institute Genome Sequencing Center for Infectious Disease"/>
            <person name="Wu L."/>
            <person name="Ma J."/>
        </authorList>
    </citation>
    <scope>NUCLEOTIDE SEQUENCE [LARGE SCALE GENOMIC DNA]</scope>
    <source>
        <strain evidence="4">CGMCC 1.13574</strain>
    </source>
</reference>
<dbReference type="InterPro" id="IPR014710">
    <property type="entry name" value="RmlC-like_jellyroll"/>
</dbReference>
<dbReference type="InterPro" id="IPR014500">
    <property type="entry name" value="UCP019307_cupin"/>
</dbReference>
<organism evidence="3 4">
    <name type="scientific">Coralloluteibacterium thermophilum</name>
    <dbReference type="NCBI Taxonomy" id="2707049"/>
    <lineage>
        <taxon>Bacteria</taxon>
        <taxon>Pseudomonadati</taxon>
        <taxon>Pseudomonadota</taxon>
        <taxon>Gammaproteobacteria</taxon>
        <taxon>Lysobacterales</taxon>
        <taxon>Lysobacteraceae</taxon>
        <taxon>Coralloluteibacterium</taxon>
    </lineage>
</organism>
<evidence type="ECO:0000313" key="4">
    <source>
        <dbReference type="Proteomes" id="UP001595892"/>
    </source>
</evidence>
<name>A0ABV9NP62_9GAMM</name>
<dbReference type="Pfam" id="PF07883">
    <property type="entry name" value="Cupin_2"/>
    <property type="match status" value="1"/>
</dbReference>
<keyword evidence="4" id="KW-1185">Reference proteome</keyword>
<dbReference type="InterPro" id="IPR047121">
    <property type="entry name" value="YjiB-like"/>
</dbReference>
<dbReference type="InterPro" id="IPR011051">
    <property type="entry name" value="RmlC_Cupin_sf"/>
</dbReference>
<dbReference type="Proteomes" id="UP001595892">
    <property type="component" value="Unassembled WGS sequence"/>
</dbReference>
<evidence type="ECO:0000313" key="3">
    <source>
        <dbReference type="EMBL" id="MFC4729234.1"/>
    </source>
</evidence>
<dbReference type="RefSeq" id="WP_377005308.1">
    <property type="nucleotide sequence ID" value="NZ_JBHSGG010000040.1"/>
</dbReference>
<comment type="caution">
    <text evidence="3">The sequence shown here is derived from an EMBL/GenBank/DDBJ whole genome shotgun (WGS) entry which is preliminary data.</text>
</comment>
<dbReference type="PANTHER" id="PTHR36448">
    <property type="entry name" value="BLR7373 PROTEIN"/>
    <property type="match status" value="1"/>
</dbReference>
<dbReference type="SUPFAM" id="SSF51182">
    <property type="entry name" value="RmlC-like cupins"/>
    <property type="match status" value="1"/>
</dbReference>
<evidence type="ECO:0000259" key="2">
    <source>
        <dbReference type="Pfam" id="PF07883"/>
    </source>
</evidence>
<dbReference type="EMBL" id="JBHSGG010000040">
    <property type="protein sequence ID" value="MFC4729234.1"/>
    <property type="molecule type" value="Genomic_DNA"/>
</dbReference>
<gene>
    <name evidence="3" type="ORF">ACFO3Q_13760</name>
</gene>